<accession>A0A521AK33</accession>
<dbReference type="RefSeq" id="WP_142491525.1">
    <property type="nucleotide sequence ID" value="NZ_FXTO01000001.1"/>
</dbReference>
<keyword evidence="1" id="KW-0732">Signal</keyword>
<dbReference type="InterPro" id="IPR011055">
    <property type="entry name" value="Dup_hybrid_motif"/>
</dbReference>
<dbReference type="AlphaFoldDB" id="A0A521AK33"/>
<name>A0A521AK33_9RHOB</name>
<organism evidence="2 3">
    <name type="scientific">Thalassovita litoralis</name>
    <dbReference type="NCBI Taxonomy" id="1010611"/>
    <lineage>
        <taxon>Bacteria</taxon>
        <taxon>Pseudomonadati</taxon>
        <taxon>Pseudomonadota</taxon>
        <taxon>Alphaproteobacteria</taxon>
        <taxon>Rhodobacterales</taxon>
        <taxon>Roseobacteraceae</taxon>
        <taxon>Thalassovita</taxon>
    </lineage>
</organism>
<dbReference type="Proteomes" id="UP000316030">
    <property type="component" value="Unassembled WGS sequence"/>
</dbReference>
<keyword evidence="2" id="KW-0378">Hydrolase</keyword>
<proteinExistence type="predicted"/>
<sequence>MIRGLAASLALCLWPLMLAAQPVDPAQAARAAAKALEAAAVDLSKADSARDRVKALTITLKAYEDGLEAMRDGLRRVALREARLTQDLHSREAEVARLLGVLQSIGAAPAPVAMLHPDGPTGTARAGMLLADVTPALNTKAAELRVKLEEVKTLRTLQESAADTLRRGLDGVQKARADLSQALADRTNLPKRFTEDPVKTAILISSTETLEGFASGLYDITEDEAAGSLPDISHRKGELPLPVQGRVLLRADESDAAGIARPGVVLATRPRALVTTPTAATIRYLGPLLDYGNVMILEPQAGLLFVLAGLDTVYGHAGEVLPSGSPVGLMGGADAGPGTILSQAGDGAGTQASETLYIEVRQDNATVDPAVWFKMKKEE</sequence>
<gene>
    <name evidence="2" type="ORF">SAMN06265173_101214</name>
</gene>
<protein>
    <submittedName>
        <fullName evidence="2">Septal ring factor EnvC, activator of murein hydrolases AmiA and AmiB</fullName>
    </submittedName>
</protein>
<feature type="chain" id="PRO_5021809839" evidence="1">
    <location>
        <begin position="20"/>
        <end position="379"/>
    </location>
</feature>
<evidence type="ECO:0000313" key="2">
    <source>
        <dbReference type="EMBL" id="SMO35194.1"/>
    </source>
</evidence>
<evidence type="ECO:0000256" key="1">
    <source>
        <dbReference type="SAM" id="SignalP"/>
    </source>
</evidence>
<dbReference type="OrthoDB" id="9809144at2"/>
<evidence type="ECO:0000313" key="3">
    <source>
        <dbReference type="Proteomes" id="UP000316030"/>
    </source>
</evidence>
<dbReference type="GO" id="GO:0016787">
    <property type="term" value="F:hydrolase activity"/>
    <property type="evidence" value="ECO:0007669"/>
    <property type="project" value="UniProtKB-KW"/>
</dbReference>
<dbReference type="Gene3D" id="2.70.70.10">
    <property type="entry name" value="Glucose Permease (Domain IIA)"/>
    <property type="match status" value="1"/>
</dbReference>
<dbReference type="EMBL" id="FXTO01000001">
    <property type="protein sequence ID" value="SMO35194.1"/>
    <property type="molecule type" value="Genomic_DNA"/>
</dbReference>
<reference evidence="2 3" key="1">
    <citation type="submission" date="2017-05" db="EMBL/GenBank/DDBJ databases">
        <authorList>
            <person name="Varghese N."/>
            <person name="Submissions S."/>
        </authorList>
    </citation>
    <scope>NUCLEOTIDE SEQUENCE [LARGE SCALE GENOMIC DNA]</scope>
    <source>
        <strain evidence="2 3">DSM 29506</strain>
    </source>
</reference>
<feature type="signal peptide" evidence="1">
    <location>
        <begin position="1"/>
        <end position="19"/>
    </location>
</feature>
<keyword evidence="3" id="KW-1185">Reference proteome</keyword>
<dbReference type="SUPFAM" id="SSF51261">
    <property type="entry name" value="Duplicated hybrid motif"/>
    <property type="match status" value="1"/>
</dbReference>